<dbReference type="SUPFAM" id="SSF56281">
    <property type="entry name" value="Metallo-hydrolase/oxidoreductase"/>
    <property type="match status" value="1"/>
</dbReference>
<protein>
    <submittedName>
        <fullName evidence="2">Beta-lactamase</fullName>
    </submittedName>
</protein>
<gene>
    <name evidence="2" type="ORF">HY36_00015</name>
</gene>
<comment type="caution">
    <text evidence="2">The sequence shown here is derived from an EMBL/GenBank/DDBJ whole genome shotgun (WGS) entry which is preliminary data.</text>
</comment>
<evidence type="ECO:0000313" key="3">
    <source>
        <dbReference type="Proteomes" id="UP000024547"/>
    </source>
</evidence>
<dbReference type="OrthoDB" id="9788263at2"/>
<dbReference type="Pfam" id="PF17778">
    <property type="entry name" value="WHD_BLACT"/>
    <property type="match status" value="1"/>
</dbReference>
<organism evidence="2 3">
    <name type="scientific">Hyphomonas atlantica</name>
    <dbReference type="NCBI Taxonomy" id="1280948"/>
    <lineage>
        <taxon>Bacteria</taxon>
        <taxon>Pseudomonadati</taxon>
        <taxon>Pseudomonadota</taxon>
        <taxon>Alphaproteobacteria</taxon>
        <taxon>Hyphomonadales</taxon>
        <taxon>Hyphomonadaceae</taxon>
        <taxon>Hyphomonas</taxon>
    </lineage>
</organism>
<dbReference type="Gene3D" id="1.10.10.10">
    <property type="entry name" value="Winged helix-like DNA-binding domain superfamily/Winged helix DNA-binding domain"/>
    <property type="match status" value="1"/>
</dbReference>
<dbReference type="EMBL" id="AWFH01000001">
    <property type="protein sequence ID" value="KCZ64788.1"/>
    <property type="molecule type" value="Genomic_DNA"/>
</dbReference>
<dbReference type="PANTHER" id="PTHR23131">
    <property type="entry name" value="ENDORIBONUCLEASE LACTB2"/>
    <property type="match status" value="1"/>
</dbReference>
<dbReference type="PANTHER" id="PTHR23131:SF0">
    <property type="entry name" value="ENDORIBONUCLEASE LACTB2"/>
    <property type="match status" value="1"/>
</dbReference>
<name>A0A059EAV8_9PROT</name>
<reference evidence="2 3" key="1">
    <citation type="journal article" date="2014" name="Antonie Van Leeuwenhoek">
        <title>Hyphomonas beringensis sp. nov. and Hyphomonas chukchiensis sp. nov., isolated from surface seawater of the Bering Sea and Chukchi Sea.</title>
        <authorList>
            <person name="Li C."/>
            <person name="Lai Q."/>
            <person name="Li G."/>
            <person name="Dong C."/>
            <person name="Wang J."/>
            <person name="Liao Y."/>
            <person name="Shao Z."/>
        </authorList>
    </citation>
    <scope>NUCLEOTIDE SEQUENCE [LARGE SCALE GENOMIC DNA]</scope>
    <source>
        <strain evidence="2 3">22II1-22F38</strain>
    </source>
</reference>
<dbReference type="eggNOG" id="COG0491">
    <property type="taxonomic scope" value="Bacteria"/>
</dbReference>
<dbReference type="CDD" id="cd16278">
    <property type="entry name" value="metallo-hydrolase-like_MBL-fold"/>
    <property type="match status" value="1"/>
</dbReference>
<dbReference type="InterPro" id="IPR036388">
    <property type="entry name" value="WH-like_DNA-bd_sf"/>
</dbReference>
<evidence type="ECO:0000259" key="1">
    <source>
        <dbReference type="SMART" id="SM00849"/>
    </source>
</evidence>
<dbReference type="Proteomes" id="UP000024547">
    <property type="component" value="Unassembled WGS sequence"/>
</dbReference>
<dbReference type="InterPro" id="IPR041516">
    <property type="entry name" value="LACTB2_WH"/>
</dbReference>
<dbReference type="InterPro" id="IPR050662">
    <property type="entry name" value="Sec-metab_biosynth-thioest"/>
</dbReference>
<proteinExistence type="predicted"/>
<keyword evidence="3" id="KW-1185">Reference proteome</keyword>
<dbReference type="PATRIC" id="fig|1280948.3.peg.3"/>
<dbReference type="InterPro" id="IPR001279">
    <property type="entry name" value="Metallo-B-lactamas"/>
</dbReference>
<dbReference type="SMART" id="SM00849">
    <property type="entry name" value="Lactamase_B"/>
    <property type="match status" value="1"/>
</dbReference>
<dbReference type="AlphaFoldDB" id="A0A059EAV8"/>
<evidence type="ECO:0000313" key="2">
    <source>
        <dbReference type="EMBL" id="KCZ64788.1"/>
    </source>
</evidence>
<dbReference type="Gene3D" id="3.60.15.10">
    <property type="entry name" value="Ribonuclease Z/Hydroxyacylglutathione hydrolase-like"/>
    <property type="match status" value="1"/>
</dbReference>
<dbReference type="RefSeq" id="WP_035546565.1">
    <property type="nucleotide sequence ID" value="NZ_AWFH01000001.1"/>
</dbReference>
<dbReference type="InterPro" id="IPR036866">
    <property type="entry name" value="RibonucZ/Hydroxyglut_hydro"/>
</dbReference>
<accession>A0A059EAV8</accession>
<feature type="domain" description="Metallo-beta-lactamase" evidence="1">
    <location>
        <begin position="38"/>
        <end position="208"/>
    </location>
</feature>
<dbReference type="Pfam" id="PF00753">
    <property type="entry name" value="Lactamase_B"/>
    <property type="match status" value="1"/>
</dbReference>
<dbReference type="STRING" id="1280948.HY36_00015"/>
<sequence>MAIPYIREIEFEYGVVEQVSPLIRRVVANNPGPFTYVGTGVYIIGHGEVAVIDPGPENADHFEALKKALEGETVTHVLVTHGHSDHSPLATPLAEWAGCKTYAKNCGVPTAKGELGSADDLGFMPDVKVGDGDVISGPGWTLDVIETPGHTCNHLCFGLREENACLSGDHIMGWSTTVVAPPDGDMGDYMRSLDKIQAMEFDTLWPTHGSPVRGKEFVDRFITEYANHRRAREAAILDQMRSGQTSIPEMVKVMYADVDKRLHPAAAMSVLGHMIELIKTGVAVSPDDKPTVRSHFELAKSAA</sequence>